<dbReference type="AlphaFoldDB" id="A0A1A9W8W5"/>
<dbReference type="VEuPathDB" id="VectorBase:GBRI010553"/>
<dbReference type="Proteomes" id="UP000091820">
    <property type="component" value="Unassembled WGS sequence"/>
</dbReference>
<dbReference type="InterPro" id="IPR010487">
    <property type="entry name" value="NGRN/Rrg9"/>
</dbReference>
<sequence length="425" mass="50165">MFSNLFIKHQFHISLVRQIPRKMNAGLGHLIDKIEDAADIIREDPEGHGDLESDFMQASKSYREHEFDLDKRREQIRRLMIKHKYFRGETLPNLLTYAEKEHIRLLHSRDAEEWSIERLAESFPATPEIITKILRSNWRPLSVKRVRSHDQRVFENWQLYKKGEFDKQLPLELKEHLKKFIDRRLEDLKALPNPAQTFTSIELPKPKIQEFQSIITSCTKYKNIVPTSNKTLLSNQRDKEKIQATLNEESIESVANPFKTDTITRDINVKFVDNNMVISAENSKYASPKEILLSDHNNSQQKLDKLNEEEETYLLSKVRDKRKMRLEELKTMKLNHLEDKEKSQNTMDREAIENLENPSATGIIRKDTSLDFTDKFASNEVIISAEDSKRFEMSTVKDRIHIPRKLWRRGATYRLEDFITIKYVI</sequence>
<accession>A0A1A9W8W5</accession>
<dbReference type="PANTHER" id="PTHR13475">
    <property type="entry name" value="NEUGRIN"/>
    <property type="match status" value="1"/>
</dbReference>
<dbReference type="GO" id="GO:0005634">
    <property type="term" value="C:nucleus"/>
    <property type="evidence" value="ECO:0007669"/>
    <property type="project" value="TreeGrafter"/>
</dbReference>
<keyword evidence="2" id="KW-1185">Reference proteome</keyword>
<evidence type="ECO:0000313" key="2">
    <source>
        <dbReference type="Proteomes" id="UP000091820"/>
    </source>
</evidence>
<name>A0A1A9W8W5_9MUSC</name>
<organism evidence="1 2">
    <name type="scientific">Glossina brevipalpis</name>
    <dbReference type="NCBI Taxonomy" id="37001"/>
    <lineage>
        <taxon>Eukaryota</taxon>
        <taxon>Metazoa</taxon>
        <taxon>Ecdysozoa</taxon>
        <taxon>Arthropoda</taxon>
        <taxon>Hexapoda</taxon>
        <taxon>Insecta</taxon>
        <taxon>Pterygota</taxon>
        <taxon>Neoptera</taxon>
        <taxon>Endopterygota</taxon>
        <taxon>Diptera</taxon>
        <taxon>Brachycera</taxon>
        <taxon>Muscomorpha</taxon>
        <taxon>Hippoboscoidea</taxon>
        <taxon>Glossinidae</taxon>
        <taxon>Glossina</taxon>
    </lineage>
</organism>
<reference evidence="2" key="1">
    <citation type="submission" date="2014-03" db="EMBL/GenBank/DDBJ databases">
        <authorList>
            <person name="Aksoy S."/>
            <person name="Warren W."/>
            <person name="Wilson R.K."/>
        </authorList>
    </citation>
    <scope>NUCLEOTIDE SEQUENCE [LARGE SCALE GENOMIC DNA]</scope>
    <source>
        <strain evidence="2">IAEA</strain>
    </source>
</reference>
<reference evidence="1" key="2">
    <citation type="submission" date="2020-05" db="UniProtKB">
        <authorList>
            <consortium name="EnsemblMetazoa"/>
        </authorList>
    </citation>
    <scope>IDENTIFICATION</scope>
    <source>
        <strain evidence="1">IAEA</strain>
    </source>
</reference>
<dbReference type="Pfam" id="PF06413">
    <property type="entry name" value="Neugrin"/>
    <property type="match status" value="1"/>
</dbReference>
<dbReference type="PANTHER" id="PTHR13475:SF3">
    <property type="entry name" value="NEUGRIN"/>
    <property type="match status" value="1"/>
</dbReference>
<protein>
    <submittedName>
        <fullName evidence="1">Uncharacterized protein</fullName>
    </submittedName>
</protein>
<proteinExistence type="predicted"/>
<dbReference type="EnsemblMetazoa" id="GBRI010553-RA">
    <property type="protein sequence ID" value="GBRI010553-PA"/>
    <property type="gene ID" value="GBRI010553"/>
</dbReference>
<evidence type="ECO:0000313" key="1">
    <source>
        <dbReference type="EnsemblMetazoa" id="GBRI010553-PA"/>
    </source>
</evidence>